<feature type="transmembrane region" description="Helical" evidence="5">
    <location>
        <begin position="144"/>
        <end position="165"/>
    </location>
</feature>
<evidence type="ECO:0000256" key="1">
    <source>
        <dbReference type="ARBA" id="ARBA00004141"/>
    </source>
</evidence>
<accession>A0A9D1LQR3</accession>
<dbReference type="InterPro" id="IPR022764">
    <property type="entry name" value="Peptidase_S54_rhomboid_dom"/>
</dbReference>
<dbReference type="PANTHER" id="PTHR43066">
    <property type="entry name" value="RHOMBOID-RELATED PROTEIN"/>
    <property type="match status" value="1"/>
</dbReference>
<evidence type="ECO:0000256" key="3">
    <source>
        <dbReference type="ARBA" id="ARBA00022989"/>
    </source>
</evidence>
<feature type="transmembrane region" description="Helical" evidence="5">
    <location>
        <begin position="120"/>
        <end position="137"/>
    </location>
</feature>
<keyword evidence="7" id="KW-0645">Protease</keyword>
<feature type="transmembrane region" description="Helical" evidence="5">
    <location>
        <begin position="171"/>
        <end position="189"/>
    </location>
</feature>
<dbReference type="GO" id="GO:0004252">
    <property type="term" value="F:serine-type endopeptidase activity"/>
    <property type="evidence" value="ECO:0007669"/>
    <property type="project" value="InterPro"/>
</dbReference>
<evidence type="ECO:0000313" key="7">
    <source>
        <dbReference type="EMBL" id="HIU46299.1"/>
    </source>
</evidence>
<dbReference type="InterPro" id="IPR035952">
    <property type="entry name" value="Rhomboid-like_sf"/>
</dbReference>
<sequence>MLMGLVRRVRYNAPFTITFALVALAALVINEQTGGAANRLLFGVYRSSLRDPLTYLRAFGHVLGHSSFEHFSGNIMLMLVLGPGLEERYGSMTLFRLTAATALISGVAHCIMYANVMLLGASGVVFMMILLSSVGGARSGEIPLTLLLVVVLYIGGELVQGMAGTGGVSRLSHIIGGVCGAAFGMAQAGRRGRR</sequence>
<dbReference type="Gene3D" id="1.20.1540.10">
    <property type="entry name" value="Rhomboid-like"/>
    <property type="match status" value="1"/>
</dbReference>
<comment type="subcellular location">
    <subcellularLocation>
        <location evidence="1">Membrane</location>
        <topology evidence="1">Multi-pass membrane protein</topology>
    </subcellularLocation>
</comment>
<evidence type="ECO:0000256" key="5">
    <source>
        <dbReference type="SAM" id="Phobius"/>
    </source>
</evidence>
<dbReference type="Pfam" id="PF01694">
    <property type="entry name" value="Rhomboid"/>
    <property type="match status" value="1"/>
</dbReference>
<keyword evidence="2 5" id="KW-0812">Transmembrane</keyword>
<evidence type="ECO:0000259" key="6">
    <source>
        <dbReference type="Pfam" id="PF01694"/>
    </source>
</evidence>
<feature type="domain" description="Peptidase S54 rhomboid" evidence="6">
    <location>
        <begin position="55"/>
        <end position="185"/>
    </location>
</feature>
<dbReference type="EMBL" id="DVNK01000025">
    <property type="protein sequence ID" value="HIU46299.1"/>
    <property type="molecule type" value="Genomic_DNA"/>
</dbReference>
<comment type="caution">
    <text evidence="7">The sequence shown here is derived from an EMBL/GenBank/DDBJ whole genome shotgun (WGS) entry which is preliminary data.</text>
</comment>
<organism evidence="7 8">
    <name type="scientific">Candidatus Fimadaptatus faecigallinarum</name>
    <dbReference type="NCBI Taxonomy" id="2840814"/>
    <lineage>
        <taxon>Bacteria</taxon>
        <taxon>Bacillati</taxon>
        <taxon>Bacillota</taxon>
        <taxon>Clostridia</taxon>
        <taxon>Eubacteriales</taxon>
        <taxon>Candidatus Fimadaptatus</taxon>
    </lineage>
</organism>
<gene>
    <name evidence="7" type="ORF">IAC59_03455</name>
</gene>
<dbReference type="SUPFAM" id="SSF144091">
    <property type="entry name" value="Rhomboid-like"/>
    <property type="match status" value="1"/>
</dbReference>
<protein>
    <submittedName>
        <fullName evidence="7">Rhomboid family intramembrane serine protease</fullName>
    </submittedName>
</protein>
<evidence type="ECO:0000256" key="2">
    <source>
        <dbReference type="ARBA" id="ARBA00022692"/>
    </source>
</evidence>
<evidence type="ECO:0000256" key="4">
    <source>
        <dbReference type="ARBA" id="ARBA00023136"/>
    </source>
</evidence>
<name>A0A9D1LQR3_9FIRM</name>
<dbReference type="GO" id="GO:0016020">
    <property type="term" value="C:membrane"/>
    <property type="evidence" value="ECO:0007669"/>
    <property type="project" value="UniProtKB-SubCell"/>
</dbReference>
<evidence type="ECO:0000313" key="8">
    <source>
        <dbReference type="Proteomes" id="UP000824123"/>
    </source>
</evidence>
<dbReference type="AlphaFoldDB" id="A0A9D1LQR3"/>
<keyword evidence="4 5" id="KW-0472">Membrane</keyword>
<keyword evidence="7" id="KW-0378">Hydrolase</keyword>
<keyword evidence="3 5" id="KW-1133">Transmembrane helix</keyword>
<reference evidence="7" key="1">
    <citation type="submission" date="2020-10" db="EMBL/GenBank/DDBJ databases">
        <authorList>
            <person name="Gilroy R."/>
        </authorList>
    </citation>
    <scope>NUCLEOTIDE SEQUENCE</scope>
    <source>
        <strain evidence="7">ChiSxjej2B14-8506</strain>
    </source>
</reference>
<dbReference type="GO" id="GO:0006508">
    <property type="term" value="P:proteolysis"/>
    <property type="evidence" value="ECO:0007669"/>
    <property type="project" value="UniProtKB-KW"/>
</dbReference>
<proteinExistence type="predicted"/>
<dbReference type="Proteomes" id="UP000824123">
    <property type="component" value="Unassembled WGS sequence"/>
</dbReference>
<reference evidence="7" key="2">
    <citation type="journal article" date="2021" name="PeerJ">
        <title>Extensive microbial diversity within the chicken gut microbiome revealed by metagenomics and culture.</title>
        <authorList>
            <person name="Gilroy R."/>
            <person name="Ravi A."/>
            <person name="Getino M."/>
            <person name="Pursley I."/>
            <person name="Horton D.L."/>
            <person name="Alikhan N.F."/>
            <person name="Baker D."/>
            <person name="Gharbi K."/>
            <person name="Hall N."/>
            <person name="Watson M."/>
            <person name="Adriaenssens E.M."/>
            <person name="Foster-Nyarko E."/>
            <person name="Jarju S."/>
            <person name="Secka A."/>
            <person name="Antonio M."/>
            <person name="Oren A."/>
            <person name="Chaudhuri R.R."/>
            <person name="La Ragione R."/>
            <person name="Hildebrand F."/>
            <person name="Pallen M.J."/>
        </authorList>
    </citation>
    <scope>NUCLEOTIDE SEQUENCE</scope>
    <source>
        <strain evidence="7">ChiSxjej2B14-8506</strain>
    </source>
</reference>